<name>A0ABV8G7A2_9ACTN</name>
<dbReference type="RefSeq" id="WP_379528601.1">
    <property type="nucleotide sequence ID" value="NZ_JBHSBI010000006.1"/>
</dbReference>
<keyword evidence="3" id="KW-1185">Reference proteome</keyword>
<proteinExistence type="predicted"/>
<keyword evidence="1" id="KW-0472">Membrane</keyword>
<organism evidence="2 3">
    <name type="scientific">Nonomuraea purpurea</name>
    <dbReference type="NCBI Taxonomy" id="1849276"/>
    <lineage>
        <taxon>Bacteria</taxon>
        <taxon>Bacillati</taxon>
        <taxon>Actinomycetota</taxon>
        <taxon>Actinomycetes</taxon>
        <taxon>Streptosporangiales</taxon>
        <taxon>Streptosporangiaceae</taxon>
        <taxon>Nonomuraea</taxon>
    </lineage>
</organism>
<reference evidence="3" key="1">
    <citation type="journal article" date="2019" name="Int. J. Syst. Evol. Microbiol.">
        <title>The Global Catalogue of Microorganisms (GCM) 10K type strain sequencing project: providing services to taxonomists for standard genome sequencing and annotation.</title>
        <authorList>
            <consortium name="The Broad Institute Genomics Platform"/>
            <consortium name="The Broad Institute Genome Sequencing Center for Infectious Disease"/>
            <person name="Wu L."/>
            <person name="Ma J."/>
        </authorList>
    </citation>
    <scope>NUCLEOTIDE SEQUENCE [LARGE SCALE GENOMIC DNA]</scope>
    <source>
        <strain evidence="3">TBRC 1276</strain>
    </source>
</reference>
<keyword evidence="1" id="KW-0812">Transmembrane</keyword>
<protein>
    <submittedName>
        <fullName evidence="2">Uncharacterized protein</fullName>
    </submittedName>
</protein>
<dbReference type="Proteomes" id="UP001595851">
    <property type="component" value="Unassembled WGS sequence"/>
</dbReference>
<keyword evidence="1" id="KW-1133">Transmembrane helix</keyword>
<dbReference type="EMBL" id="JBHSBI010000006">
    <property type="protein sequence ID" value="MFC4008543.1"/>
    <property type="molecule type" value="Genomic_DNA"/>
</dbReference>
<feature type="transmembrane region" description="Helical" evidence="1">
    <location>
        <begin position="52"/>
        <end position="73"/>
    </location>
</feature>
<evidence type="ECO:0000313" key="2">
    <source>
        <dbReference type="EMBL" id="MFC4008543.1"/>
    </source>
</evidence>
<sequence>MGNTARGLLTAAIACVVATPAAVWWLVGDLSAPVPAGTPLDYTLRPPALPAWAEWVIGIVAVLVTGVTLVLLVRASRRSRFDPRWWAALVPALTAGALAGLGWRVVTAGTIGPNIGAGLALMLGVPFVALLLLWVIGWSAHLLRSRRAIR</sequence>
<feature type="transmembrane region" description="Helical" evidence="1">
    <location>
        <begin position="115"/>
        <end position="140"/>
    </location>
</feature>
<gene>
    <name evidence="2" type="ORF">ACFOY2_15030</name>
</gene>
<evidence type="ECO:0000256" key="1">
    <source>
        <dbReference type="SAM" id="Phobius"/>
    </source>
</evidence>
<comment type="caution">
    <text evidence="2">The sequence shown here is derived from an EMBL/GenBank/DDBJ whole genome shotgun (WGS) entry which is preliminary data.</text>
</comment>
<evidence type="ECO:0000313" key="3">
    <source>
        <dbReference type="Proteomes" id="UP001595851"/>
    </source>
</evidence>
<accession>A0ABV8G7A2</accession>
<feature type="transmembrane region" description="Helical" evidence="1">
    <location>
        <begin position="85"/>
        <end position="103"/>
    </location>
</feature>